<dbReference type="PANTHER" id="PTHR47331:SF1">
    <property type="entry name" value="GAG-LIKE PROTEIN"/>
    <property type="match status" value="1"/>
</dbReference>
<evidence type="ECO:0000313" key="1">
    <source>
        <dbReference type="EMBL" id="CAG9131779.1"/>
    </source>
</evidence>
<dbReference type="PANTHER" id="PTHR47331">
    <property type="entry name" value="PHD-TYPE DOMAIN-CONTAINING PROTEIN"/>
    <property type="match status" value="1"/>
</dbReference>
<reference evidence="1" key="1">
    <citation type="submission" date="2020-11" db="EMBL/GenBank/DDBJ databases">
        <authorList>
            <person name="Whiteford S."/>
        </authorList>
    </citation>
    <scope>NUCLEOTIDE SEQUENCE</scope>
</reference>
<protein>
    <submittedName>
        <fullName evidence="1">(diamondback moth) hypothetical protein</fullName>
    </submittedName>
</protein>
<accession>A0A8S4FUL5</accession>
<comment type="caution">
    <text evidence="1">The sequence shown here is derived from an EMBL/GenBank/DDBJ whole genome shotgun (WGS) entry which is preliminary data.</text>
</comment>
<proteinExistence type="predicted"/>
<keyword evidence="2" id="KW-1185">Reference proteome</keyword>
<name>A0A8S4FUL5_PLUXY</name>
<dbReference type="Gene3D" id="3.90.70.120">
    <property type="match status" value="1"/>
</dbReference>
<dbReference type="InterPro" id="IPR008042">
    <property type="entry name" value="Retrotrans_Pao"/>
</dbReference>
<dbReference type="AlphaFoldDB" id="A0A8S4FUL5"/>
<evidence type="ECO:0000313" key="2">
    <source>
        <dbReference type="Proteomes" id="UP000653454"/>
    </source>
</evidence>
<dbReference type="Proteomes" id="UP000653454">
    <property type="component" value="Unassembled WGS sequence"/>
</dbReference>
<dbReference type="Pfam" id="PF05380">
    <property type="entry name" value="Peptidase_A17"/>
    <property type="match status" value="1"/>
</dbReference>
<dbReference type="EMBL" id="CAJHNJ030000046">
    <property type="protein sequence ID" value="CAG9131779.1"/>
    <property type="molecule type" value="Genomic_DNA"/>
</dbReference>
<sequence length="265" mass="29682">MTKPASSYSLHGFCDASELGFAAVVYLRSSNQDGSVSVHLLMAKSKVAPLRTRPTIPKLELCGAVLLVKLLNHVGVDGKPRRADERDRKHPPGELTCRDVERATAARDREDAMFKGQRNSNGWLVLRDCTKYLSSQHSMRCKRYSRGSRGYQAIPMCIMAVAMSRVLHICSWRTQTTDQVLDGGDQLYQDSYLHFRPAGKLLAVEQVIVKAMERVRARAKGEGEVRARARTKPRGRVRARVRVRLRARTKTRVIARVRASASPSA</sequence>
<gene>
    <name evidence="1" type="ORF">PLXY2_LOCUS10425</name>
</gene>
<organism evidence="1 2">
    <name type="scientific">Plutella xylostella</name>
    <name type="common">Diamondback moth</name>
    <name type="synonym">Plutella maculipennis</name>
    <dbReference type="NCBI Taxonomy" id="51655"/>
    <lineage>
        <taxon>Eukaryota</taxon>
        <taxon>Metazoa</taxon>
        <taxon>Ecdysozoa</taxon>
        <taxon>Arthropoda</taxon>
        <taxon>Hexapoda</taxon>
        <taxon>Insecta</taxon>
        <taxon>Pterygota</taxon>
        <taxon>Neoptera</taxon>
        <taxon>Endopterygota</taxon>
        <taxon>Lepidoptera</taxon>
        <taxon>Glossata</taxon>
        <taxon>Ditrysia</taxon>
        <taxon>Yponomeutoidea</taxon>
        <taxon>Plutellidae</taxon>
        <taxon>Plutella</taxon>
    </lineage>
</organism>